<dbReference type="CDD" id="cd03448">
    <property type="entry name" value="HDE_HSD"/>
    <property type="match status" value="1"/>
</dbReference>
<dbReference type="GO" id="GO:0044594">
    <property type="term" value="F:17-beta-hydroxysteroid dehydrogenase (NAD+) activity"/>
    <property type="evidence" value="ECO:0007669"/>
    <property type="project" value="TreeGrafter"/>
</dbReference>
<evidence type="ECO:0000256" key="1">
    <source>
        <dbReference type="ARBA" id="ARBA00005254"/>
    </source>
</evidence>
<dbReference type="InterPro" id="IPR054357">
    <property type="entry name" value="MFE-2_N"/>
</dbReference>
<dbReference type="Pfam" id="PF22622">
    <property type="entry name" value="MFE-2_hydrat-2_N"/>
    <property type="match status" value="1"/>
</dbReference>
<dbReference type="PANTHER" id="PTHR13078:SF59">
    <property type="entry name" value="ENOYL-COA HYDRATASE CHSH3"/>
    <property type="match status" value="1"/>
</dbReference>
<evidence type="ECO:0000313" key="5">
    <source>
        <dbReference type="Proteomes" id="UP000045782"/>
    </source>
</evidence>
<protein>
    <submittedName>
        <fullName evidence="4">Probable dehydrogenase/dehydratase (MaoC family)</fullName>
    </submittedName>
</protein>
<dbReference type="SUPFAM" id="SSF54637">
    <property type="entry name" value="Thioesterase/thiol ester dehydrase-isomerase"/>
    <property type="match status" value="2"/>
</dbReference>
<dbReference type="GO" id="GO:0003857">
    <property type="term" value="F:(3S)-3-hydroxyacyl-CoA dehydrogenase (NAD+) activity"/>
    <property type="evidence" value="ECO:0007669"/>
    <property type="project" value="TreeGrafter"/>
</dbReference>
<organism evidence="4 5">
    <name type="scientific">Mycobacteroides abscessus</name>
    <dbReference type="NCBI Taxonomy" id="36809"/>
    <lineage>
        <taxon>Bacteria</taxon>
        <taxon>Bacillati</taxon>
        <taxon>Actinomycetota</taxon>
        <taxon>Actinomycetes</taxon>
        <taxon>Mycobacteriales</taxon>
        <taxon>Mycobacteriaceae</taxon>
        <taxon>Mycobacteroides</taxon>
    </lineage>
</organism>
<dbReference type="Gene3D" id="3.10.129.10">
    <property type="entry name" value="Hotdog Thioesterase"/>
    <property type="match status" value="2"/>
</dbReference>
<feature type="domain" description="MaoC-like" evidence="2">
    <location>
        <begin position="162"/>
        <end position="261"/>
    </location>
</feature>
<evidence type="ECO:0000259" key="3">
    <source>
        <dbReference type="Pfam" id="PF22622"/>
    </source>
</evidence>
<name>A0A0U0ZUV3_9MYCO</name>
<dbReference type="Pfam" id="PF01575">
    <property type="entry name" value="MaoC_dehydratas"/>
    <property type="match status" value="1"/>
</dbReference>
<dbReference type="GO" id="GO:0006635">
    <property type="term" value="P:fatty acid beta-oxidation"/>
    <property type="evidence" value="ECO:0007669"/>
    <property type="project" value="TreeGrafter"/>
</dbReference>
<reference evidence="4 5" key="1">
    <citation type="submission" date="2015-03" db="EMBL/GenBank/DDBJ databases">
        <authorList>
            <person name="Murphy D."/>
        </authorList>
    </citation>
    <scope>NUCLEOTIDE SEQUENCE [LARGE SCALE GENOMIC DNA]</scope>
    <source>
        <strain evidence="4 5">PAP088</strain>
    </source>
</reference>
<evidence type="ECO:0000313" key="4">
    <source>
        <dbReference type="EMBL" id="CPV73325.1"/>
    </source>
</evidence>
<dbReference type="AlphaFoldDB" id="A0A0U0ZUV3"/>
<feature type="domain" description="Peroxisomal multifunctional enzyme type 2-like N-terminal" evidence="3">
    <location>
        <begin position="18"/>
        <end position="146"/>
    </location>
</feature>
<dbReference type="GO" id="GO:0004300">
    <property type="term" value="F:enoyl-CoA hydratase activity"/>
    <property type="evidence" value="ECO:0007669"/>
    <property type="project" value="TreeGrafter"/>
</dbReference>
<dbReference type="InterPro" id="IPR029069">
    <property type="entry name" value="HotDog_dom_sf"/>
</dbReference>
<accession>A0A0U0ZUV3</accession>
<proteinExistence type="inferred from homology"/>
<comment type="similarity">
    <text evidence="1">Belongs to the enoyl-CoA hydratase/isomerase family.</text>
</comment>
<dbReference type="EMBL" id="CSWP01000015">
    <property type="protein sequence ID" value="CPV73325.1"/>
    <property type="molecule type" value="Genomic_DNA"/>
</dbReference>
<dbReference type="RefSeq" id="WP_016892971.1">
    <property type="nucleotide sequence ID" value="NZ_CSWP01000015.1"/>
</dbReference>
<evidence type="ECO:0000259" key="2">
    <source>
        <dbReference type="Pfam" id="PF01575"/>
    </source>
</evidence>
<dbReference type="PANTHER" id="PTHR13078">
    <property type="entry name" value="PEROXISOMAL MULTIFUNCTIONAL ENZYME TYPE 2-RELATED"/>
    <property type="match status" value="1"/>
</dbReference>
<dbReference type="Proteomes" id="UP000045782">
    <property type="component" value="Unassembled WGS sequence"/>
</dbReference>
<sequence>MPINVDIALGAATEPAEFSWTASDVQLYHLAIGAGADPVSETELRYLQDKTPQVLPTFATVASGFHAVEPPKVSFPGIEIDLAKILHGTEQVTAHRPLPPSGSARSEGKVVEIWDKGKAAVIVTETTASDDQGPLWTIRRSIFARGEGGFGGERGPSSHGGAPERDADLEVSTHILPQQALLYRLCGDRNPLHSDPAFAAAAGFPRPILHGLCSYGVVCKAAVDAALDGDVSRVTSYAAKFAGVVFPGETLKTRIWKEDGKLLISAVVADREDAPALADVELTHS</sequence>
<gene>
    <name evidence="4" type="ORF">ERS075579_05285</name>
</gene>
<dbReference type="InterPro" id="IPR002539">
    <property type="entry name" value="MaoC-like_dom"/>
</dbReference>